<dbReference type="SMART" id="SM00345">
    <property type="entry name" value="HTH_GNTR"/>
    <property type="match status" value="1"/>
</dbReference>
<dbReference type="PRINTS" id="PR00035">
    <property type="entry name" value="HTHGNTR"/>
</dbReference>
<accession>A0A7K1UGE3</accession>
<dbReference type="RefSeq" id="WP_188503699.1">
    <property type="nucleotide sequence ID" value="NZ_BMFX01000015.1"/>
</dbReference>
<organism evidence="5 6">
    <name type="scientific">Nesterenkonia alkaliphila</name>
    <dbReference type="NCBI Taxonomy" id="1463631"/>
    <lineage>
        <taxon>Bacteria</taxon>
        <taxon>Bacillati</taxon>
        <taxon>Actinomycetota</taxon>
        <taxon>Actinomycetes</taxon>
        <taxon>Micrococcales</taxon>
        <taxon>Micrococcaceae</taxon>
        <taxon>Nesterenkonia</taxon>
    </lineage>
</organism>
<evidence type="ECO:0000256" key="1">
    <source>
        <dbReference type="ARBA" id="ARBA00023015"/>
    </source>
</evidence>
<dbReference type="CDD" id="cd07377">
    <property type="entry name" value="WHTH_GntR"/>
    <property type="match status" value="1"/>
</dbReference>
<dbReference type="AlphaFoldDB" id="A0A7K1UGE3"/>
<dbReference type="Proteomes" id="UP000460157">
    <property type="component" value="Unassembled WGS sequence"/>
</dbReference>
<keyword evidence="1" id="KW-0805">Transcription regulation</keyword>
<dbReference type="Gene3D" id="1.10.10.10">
    <property type="entry name" value="Winged helix-like DNA-binding domain superfamily/Winged helix DNA-binding domain"/>
    <property type="match status" value="1"/>
</dbReference>
<dbReference type="GO" id="GO:0003700">
    <property type="term" value="F:DNA-binding transcription factor activity"/>
    <property type="evidence" value="ECO:0007669"/>
    <property type="project" value="InterPro"/>
</dbReference>
<proteinExistence type="predicted"/>
<dbReference type="PANTHER" id="PTHR38445">
    <property type="entry name" value="HTH-TYPE TRANSCRIPTIONAL REPRESSOR YTRA"/>
    <property type="match status" value="1"/>
</dbReference>
<dbReference type="GO" id="GO:0003677">
    <property type="term" value="F:DNA binding"/>
    <property type="evidence" value="ECO:0007669"/>
    <property type="project" value="UniProtKB-KW"/>
</dbReference>
<protein>
    <submittedName>
        <fullName evidence="5">GntR family transcriptional regulator</fullName>
    </submittedName>
</protein>
<keyword evidence="2" id="KW-0238">DNA-binding</keyword>
<feature type="domain" description="HTH gntR-type" evidence="4">
    <location>
        <begin position="11"/>
        <end position="79"/>
    </location>
</feature>
<comment type="caution">
    <text evidence="5">The sequence shown here is derived from an EMBL/GenBank/DDBJ whole genome shotgun (WGS) entry which is preliminary data.</text>
</comment>
<dbReference type="EMBL" id="WRPM01000027">
    <property type="protein sequence ID" value="MVT25540.1"/>
    <property type="molecule type" value="Genomic_DNA"/>
</dbReference>
<dbReference type="InterPro" id="IPR036390">
    <property type="entry name" value="WH_DNA-bd_sf"/>
</dbReference>
<name>A0A7K1UGE3_9MICC</name>
<dbReference type="SUPFAM" id="SSF46785">
    <property type="entry name" value="Winged helix' DNA-binding domain"/>
    <property type="match status" value="1"/>
</dbReference>
<evidence type="ECO:0000313" key="6">
    <source>
        <dbReference type="Proteomes" id="UP000460157"/>
    </source>
</evidence>
<reference evidence="5 6" key="1">
    <citation type="submission" date="2019-12" db="EMBL/GenBank/DDBJ databases">
        <title>Nesterenkonia muleiensis sp. nov., a novel actinobacterium isolated from sap of Populus euphratica.</title>
        <authorList>
            <person name="Wang R."/>
        </authorList>
    </citation>
    <scope>NUCLEOTIDE SEQUENCE [LARGE SCALE GENOMIC DNA]</scope>
    <source>
        <strain evidence="5 6">F10</strain>
    </source>
</reference>
<evidence type="ECO:0000256" key="2">
    <source>
        <dbReference type="ARBA" id="ARBA00023125"/>
    </source>
</evidence>
<dbReference type="Pfam" id="PF00392">
    <property type="entry name" value="GntR"/>
    <property type="match status" value="1"/>
</dbReference>
<keyword evidence="3" id="KW-0804">Transcription</keyword>
<evidence type="ECO:0000256" key="3">
    <source>
        <dbReference type="ARBA" id="ARBA00023163"/>
    </source>
</evidence>
<evidence type="ECO:0000313" key="5">
    <source>
        <dbReference type="EMBL" id="MVT25540.1"/>
    </source>
</evidence>
<dbReference type="InterPro" id="IPR000524">
    <property type="entry name" value="Tscrpt_reg_HTH_GntR"/>
</dbReference>
<sequence>MLFRIDPSSPRPLFEQLASQVHKAVLTGELSDGERLPAARELAESLQINQHTVLHAYQLLRDEGLVELRRGRGAVITAHAAHRYGRLRDAITTVRTEAQELGLPLSAVAAMIEQPTAALSTTSISQSTTPELKELP</sequence>
<evidence type="ECO:0000259" key="4">
    <source>
        <dbReference type="PROSITE" id="PS50949"/>
    </source>
</evidence>
<gene>
    <name evidence="5" type="ORF">GNZ21_04045</name>
</gene>
<keyword evidence="6" id="KW-1185">Reference proteome</keyword>
<dbReference type="PANTHER" id="PTHR38445:SF7">
    <property type="entry name" value="GNTR-FAMILY TRANSCRIPTIONAL REGULATOR"/>
    <property type="match status" value="1"/>
</dbReference>
<dbReference type="PROSITE" id="PS50949">
    <property type="entry name" value="HTH_GNTR"/>
    <property type="match status" value="1"/>
</dbReference>
<dbReference type="InterPro" id="IPR036388">
    <property type="entry name" value="WH-like_DNA-bd_sf"/>
</dbReference>